<dbReference type="NCBIfam" id="NF009466">
    <property type="entry name" value="PRK12826.1-2"/>
    <property type="match status" value="1"/>
</dbReference>
<comment type="pathway">
    <text evidence="1 9">Lipid metabolism; fatty acid biosynthesis.</text>
</comment>
<organism evidence="11 12">
    <name type="scientific">Candidatus Segetimicrobium genomatis</name>
    <dbReference type="NCBI Taxonomy" id="2569760"/>
    <lineage>
        <taxon>Bacteria</taxon>
        <taxon>Bacillati</taxon>
        <taxon>Candidatus Sysuimicrobiota</taxon>
        <taxon>Candidatus Sysuimicrobiia</taxon>
        <taxon>Candidatus Sysuimicrobiales</taxon>
        <taxon>Candidatus Segetimicrobiaceae</taxon>
        <taxon>Candidatus Segetimicrobium</taxon>
    </lineage>
</organism>
<dbReference type="GO" id="GO:0006633">
    <property type="term" value="P:fatty acid biosynthetic process"/>
    <property type="evidence" value="ECO:0007669"/>
    <property type="project" value="UniProtKB-UniPathway"/>
</dbReference>
<dbReference type="PRINTS" id="PR00080">
    <property type="entry name" value="SDRFAMILY"/>
</dbReference>
<keyword evidence="9" id="KW-0444">Lipid biosynthesis</keyword>
<dbReference type="SMART" id="SM00822">
    <property type="entry name" value="PKS_KR"/>
    <property type="match status" value="1"/>
</dbReference>
<reference evidence="11 12" key="1">
    <citation type="journal article" date="2019" name="Nat. Microbiol.">
        <title>Mediterranean grassland soil C-N compound turnover is dependent on rainfall and depth, and is mediated by genomically divergent microorganisms.</title>
        <authorList>
            <person name="Diamond S."/>
            <person name="Andeer P.F."/>
            <person name="Li Z."/>
            <person name="Crits-Christoph A."/>
            <person name="Burstein D."/>
            <person name="Anantharaman K."/>
            <person name="Lane K.R."/>
            <person name="Thomas B.C."/>
            <person name="Pan C."/>
            <person name="Northen T.R."/>
            <person name="Banfield J.F."/>
        </authorList>
    </citation>
    <scope>NUCLEOTIDE SEQUENCE [LARGE SCALE GENOMIC DNA]</scope>
    <source>
        <strain evidence="11">NP_7</strain>
    </source>
</reference>
<dbReference type="InterPro" id="IPR011284">
    <property type="entry name" value="3oxo_ACP_reduc"/>
</dbReference>
<accession>A0A537J8I8</accession>
<evidence type="ECO:0000256" key="8">
    <source>
        <dbReference type="PIRSR" id="PIRSR611284-2"/>
    </source>
</evidence>
<dbReference type="NCBIfam" id="TIGR01830">
    <property type="entry name" value="3oxo_ACP_reduc"/>
    <property type="match status" value="1"/>
</dbReference>
<comment type="similarity">
    <text evidence="2 9">Belongs to the short-chain dehydrogenases/reductases (SDR) family.</text>
</comment>
<protein>
    <recommendedName>
        <fullName evidence="3 9">3-oxoacyl-[acyl-carrier-protein] reductase</fullName>
        <ecNumber evidence="3 9">1.1.1.100</ecNumber>
    </recommendedName>
</protein>
<dbReference type="EC" id="1.1.1.100" evidence="3 9"/>
<evidence type="ECO:0000256" key="5">
    <source>
        <dbReference type="ARBA" id="ARBA00023002"/>
    </source>
</evidence>
<evidence type="ECO:0000256" key="4">
    <source>
        <dbReference type="ARBA" id="ARBA00022857"/>
    </source>
</evidence>
<sequence>MSLAERVALVTGASGGIGSAIAARLAREGVGVVIHYHQNADAAERAMRRVLDARGTATILQADLTNPDACRQLIEEAGGWKGRLDVLVNNSGLTRDGLLIRMRDQDWHEIMALNLHATFYLTRAALRDMLRQRWGRIINISSIVAEVGNPGQANYIASKAAVIGFTKAVAKEVAGRGITVNAVAPGYIEAGLTATLKEDQRARFVDHIPMGRTGQPDEVAAAVAFFASEEASYVTGQILNVDGGLVMK</sequence>
<keyword evidence="9" id="KW-0276">Fatty acid metabolism</keyword>
<evidence type="ECO:0000256" key="1">
    <source>
        <dbReference type="ARBA" id="ARBA00005194"/>
    </source>
</evidence>
<dbReference type="InterPro" id="IPR050259">
    <property type="entry name" value="SDR"/>
</dbReference>
<evidence type="ECO:0000313" key="11">
    <source>
        <dbReference type="EMBL" id="TMI79847.1"/>
    </source>
</evidence>
<dbReference type="Proteomes" id="UP000320048">
    <property type="component" value="Unassembled WGS sequence"/>
</dbReference>
<dbReference type="InterPro" id="IPR057326">
    <property type="entry name" value="KR_dom"/>
</dbReference>
<evidence type="ECO:0000256" key="2">
    <source>
        <dbReference type="ARBA" id="ARBA00006484"/>
    </source>
</evidence>
<dbReference type="PRINTS" id="PR00081">
    <property type="entry name" value="GDHRDH"/>
</dbReference>
<comment type="function">
    <text evidence="9">Catalyzes the NADPH-dependent reduction of beta-ketoacyl-ACP substrates to beta-hydroxyacyl-ACP products, the first reductive step in the elongation cycle of fatty acid biosynthesis.</text>
</comment>
<dbReference type="Gene3D" id="3.40.50.720">
    <property type="entry name" value="NAD(P)-binding Rossmann-like Domain"/>
    <property type="match status" value="1"/>
</dbReference>
<feature type="binding site" evidence="8">
    <location>
        <position position="188"/>
    </location>
    <ligand>
        <name>NADP(+)</name>
        <dbReference type="ChEBI" id="CHEBI:58349"/>
    </ligand>
</feature>
<dbReference type="InterPro" id="IPR002347">
    <property type="entry name" value="SDR_fam"/>
</dbReference>
<evidence type="ECO:0000313" key="12">
    <source>
        <dbReference type="Proteomes" id="UP000320048"/>
    </source>
</evidence>
<dbReference type="NCBIfam" id="NF005559">
    <property type="entry name" value="PRK07231.1"/>
    <property type="match status" value="1"/>
</dbReference>
<dbReference type="AlphaFoldDB" id="A0A537J8I8"/>
<keyword evidence="9" id="KW-0443">Lipid metabolism</keyword>
<dbReference type="PANTHER" id="PTHR42879:SF2">
    <property type="entry name" value="3-OXOACYL-[ACYL-CARRIER-PROTEIN] REDUCTASE FABG"/>
    <property type="match status" value="1"/>
</dbReference>
<evidence type="ECO:0000256" key="9">
    <source>
        <dbReference type="RuleBase" id="RU366074"/>
    </source>
</evidence>
<evidence type="ECO:0000259" key="10">
    <source>
        <dbReference type="SMART" id="SM00822"/>
    </source>
</evidence>
<dbReference type="Pfam" id="PF13561">
    <property type="entry name" value="adh_short_C2"/>
    <property type="match status" value="1"/>
</dbReference>
<feature type="binding site" evidence="8">
    <location>
        <begin position="155"/>
        <end position="159"/>
    </location>
    <ligand>
        <name>NADP(+)</name>
        <dbReference type="ChEBI" id="CHEBI:58349"/>
    </ligand>
</feature>
<evidence type="ECO:0000256" key="7">
    <source>
        <dbReference type="PIRSR" id="PIRSR611284-1"/>
    </source>
</evidence>
<dbReference type="GO" id="GO:0004316">
    <property type="term" value="F:3-oxoacyl-[acyl-carrier-protein] reductase (NADPH) activity"/>
    <property type="evidence" value="ECO:0007669"/>
    <property type="project" value="UniProtKB-UniRule"/>
</dbReference>
<comment type="catalytic activity">
    <reaction evidence="6 9">
        <text>a (3R)-hydroxyacyl-[ACP] + NADP(+) = a 3-oxoacyl-[ACP] + NADPH + H(+)</text>
        <dbReference type="Rhea" id="RHEA:17397"/>
        <dbReference type="Rhea" id="RHEA-COMP:9916"/>
        <dbReference type="Rhea" id="RHEA-COMP:9945"/>
        <dbReference type="ChEBI" id="CHEBI:15378"/>
        <dbReference type="ChEBI" id="CHEBI:57783"/>
        <dbReference type="ChEBI" id="CHEBI:58349"/>
        <dbReference type="ChEBI" id="CHEBI:78776"/>
        <dbReference type="ChEBI" id="CHEBI:78827"/>
        <dbReference type="EC" id="1.1.1.100"/>
    </reaction>
</comment>
<proteinExistence type="inferred from homology"/>
<evidence type="ECO:0000256" key="6">
    <source>
        <dbReference type="ARBA" id="ARBA00048508"/>
    </source>
</evidence>
<dbReference type="GO" id="GO:0051287">
    <property type="term" value="F:NAD binding"/>
    <property type="evidence" value="ECO:0007669"/>
    <property type="project" value="UniProtKB-UniRule"/>
</dbReference>
<feature type="active site" description="Proton acceptor" evidence="7">
    <location>
        <position position="155"/>
    </location>
</feature>
<dbReference type="NCBIfam" id="NF047420">
    <property type="entry name" value="EF_P_mod_YmfI"/>
    <property type="match status" value="1"/>
</dbReference>
<keyword evidence="5 9" id="KW-0560">Oxidoreductase</keyword>
<comment type="caution">
    <text evidence="11">The sequence shown here is derived from an EMBL/GenBank/DDBJ whole genome shotgun (WGS) entry which is preliminary data.</text>
</comment>
<dbReference type="SUPFAM" id="SSF51735">
    <property type="entry name" value="NAD(P)-binding Rossmann-fold domains"/>
    <property type="match status" value="1"/>
</dbReference>
<dbReference type="EMBL" id="VBAO01000255">
    <property type="protein sequence ID" value="TMI79847.1"/>
    <property type="molecule type" value="Genomic_DNA"/>
</dbReference>
<feature type="binding site" evidence="8">
    <location>
        <position position="90"/>
    </location>
    <ligand>
        <name>NADP(+)</name>
        <dbReference type="ChEBI" id="CHEBI:58349"/>
    </ligand>
</feature>
<feature type="domain" description="Ketoreductase" evidence="10">
    <location>
        <begin position="6"/>
        <end position="186"/>
    </location>
</feature>
<keyword evidence="9" id="KW-0275">Fatty acid biosynthesis</keyword>
<evidence type="ECO:0000256" key="3">
    <source>
        <dbReference type="ARBA" id="ARBA00012948"/>
    </source>
</evidence>
<dbReference type="InterPro" id="IPR036291">
    <property type="entry name" value="NAD(P)-bd_dom_sf"/>
</dbReference>
<keyword evidence="4 8" id="KW-0521">NADP</keyword>
<name>A0A537J8I8_9BACT</name>
<dbReference type="UniPathway" id="UPA00094"/>
<comment type="subunit">
    <text evidence="9">Homotetramer.</text>
</comment>
<dbReference type="FunFam" id="3.40.50.720:FF:000115">
    <property type="entry name" value="3-oxoacyl-[acyl-carrier-protein] reductase FabG"/>
    <property type="match status" value="1"/>
</dbReference>
<gene>
    <name evidence="11" type="primary">fabG</name>
    <name evidence="11" type="ORF">E6H04_09785</name>
</gene>
<dbReference type="PANTHER" id="PTHR42879">
    <property type="entry name" value="3-OXOACYL-(ACYL-CARRIER-PROTEIN) REDUCTASE"/>
    <property type="match status" value="1"/>
</dbReference>